<dbReference type="PANTHER" id="PTHR31981">
    <property type="entry name" value="GLYCOSYLATED LYSOSOMAL MEMBRANE PROTEIN"/>
    <property type="match status" value="1"/>
</dbReference>
<keyword evidence="4 11" id="KW-1133">Transmembrane helix</keyword>
<feature type="transmembrane region" description="Helical" evidence="11">
    <location>
        <begin position="374"/>
        <end position="399"/>
    </location>
</feature>
<comment type="similarity">
    <text evidence="1">Belongs to the GLMP family.</text>
</comment>
<dbReference type="InterPro" id="IPR029382">
    <property type="entry name" value="NCU-G1"/>
</dbReference>
<evidence type="ECO:0000256" key="11">
    <source>
        <dbReference type="SAM" id="Phobius"/>
    </source>
</evidence>
<comment type="subunit">
    <text evidence="10">Interacts (via lumenal domain) with lysosomal protein MFSD1; the interaction starts while both proteins are still in the endoplasmic reticulum and is required for stabilization of MFSD1 in lysosomes but has no direct effect on its targeting to lysosomes or transporter activity.</text>
</comment>
<keyword evidence="7" id="KW-0458">Lysosome</keyword>
<evidence type="ECO:0000256" key="9">
    <source>
        <dbReference type="ARBA" id="ARBA00024189"/>
    </source>
</evidence>
<protein>
    <submittedName>
        <fullName evidence="12">Glycosylated lysosomal membrane protein</fullName>
    </submittedName>
</protein>
<evidence type="ECO:0000256" key="3">
    <source>
        <dbReference type="ARBA" id="ARBA00022729"/>
    </source>
</evidence>
<dbReference type="PANTHER" id="PTHR31981:SF1">
    <property type="entry name" value="GLYCOSYLATED LYSOSOMAL MEMBRANE PROTEIN"/>
    <property type="match status" value="1"/>
</dbReference>
<sequence>MLTETCHTNNTFSCHNTSQQLLLVLIASVVLICKLHWIKVSVELNPGLTPPSVLPPGVGLVHVRGLGLNDTLHFLLCNHGAPALLMVHTYSTQSAVQVDWPSFINRSSSGSLRVEPQTSVRYSSALVFTRVWEYDDVNNTADPQQAAESSFYPPYELQNFIWSDLNETVNQSDLTVKLCGGEKTESFLNGSLCLQFSAFESEGRDKAWPSLHHNANSSQLHVWLEGVTPRGNRSRFALEFQSVGDSGFQGRVDVHSSIDDEYTPSIFKVSQWVSFPENSSGVWGYNQWKPVAYRKAEPVFEDTTPCKHSQLVSMKRIPQSGLVQAYFTEDPQTYGLNISFGIDKDPVLYSDTKYISWTVLVGMGEPPADSFSTLIIIIIAVGLGTPLVIIIVGGGFVWIRKRRSHSSGYEPII</sequence>
<dbReference type="Ensembl" id="ENSSGRT00000034559.1">
    <property type="protein sequence ID" value="ENSSGRP00000032186.1"/>
    <property type="gene ID" value="ENSSGRG00000018038.1"/>
</dbReference>
<feature type="transmembrane region" description="Helical" evidence="11">
    <location>
        <begin position="21"/>
        <end position="38"/>
    </location>
</feature>
<evidence type="ECO:0000256" key="1">
    <source>
        <dbReference type="ARBA" id="ARBA00010599"/>
    </source>
</evidence>
<reference evidence="12" key="2">
    <citation type="submission" date="2025-09" db="UniProtKB">
        <authorList>
            <consortium name="Ensembl"/>
        </authorList>
    </citation>
    <scope>IDENTIFICATION</scope>
</reference>
<evidence type="ECO:0000313" key="13">
    <source>
        <dbReference type="Proteomes" id="UP000472262"/>
    </source>
</evidence>
<evidence type="ECO:0000256" key="4">
    <source>
        <dbReference type="ARBA" id="ARBA00022989"/>
    </source>
</evidence>
<accession>A0A672M6G9</accession>
<keyword evidence="2 11" id="KW-0812">Transmembrane</keyword>
<evidence type="ECO:0000313" key="12">
    <source>
        <dbReference type="Ensembl" id="ENSSGRP00000032186.1"/>
    </source>
</evidence>
<dbReference type="FunCoup" id="A0A672M6G9">
    <property type="interactions" value="622"/>
</dbReference>
<proteinExistence type="inferred from homology"/>
<dbReference type="InParanoid" id="A0A672M6G9"/>
<comment type="function">
    <text evidence="8">Required to protect lysosomal transporter MFSD1 from lysosomal proteolysis and for MFSD1 lysosomal localization.</text>
</comment>
<reference evidence="12" key="1">
    <citation type="submission" date="2025-08" db="UniProtKB">
        <authorList>
            <consortium name="Ensembl"/>
        </authorList>
    </citation>
    <scope>IDENTIFICATION</scope>
</reference>
<evidence type="ECO:0000256" key="6">
    <source>
        <dbReference type="ARBA" id="ARBA00023180"/>
    </source>
</evidence>
<keyword evidence="5 11" id="KW-0472">Membrane</keyword>
<evidence type="ECO:0000256" key="2">
    <source>
        <dbReference type="ARBA" id="ARBA00022692"/>
    </source>
</evidence>
<name>A0A672M6G9_SINGR</name>
<keyword evidence="3" id="KW-0732">Signal</keyword>
<organism evidence="12 13">
    <name type="scientific">Sinocyclocheilus grahami</name>
    <name type="common">Dianchi golden-line fish</name>
    <name type="synonym">Barbus grahami</name>
    <dbReference type="NCBI Taxonomy" id="75366"/>
    <lineage>
        <taxon>Eukaryota</taxon>
        <taxon>Metazoa</taxon>
        <taxon>Chordata</taxon>
        <taxon>Craniata</taxon>
        <taxon>Vertebrata</taxon>
        <taxon>Euteleostomi</taxon>
        <taxon>Actinopterygii</taxon>
        <taxon>Neopterygii</taxon>
        <taxon>Teleostei</taxon>
        <taxon>Ostariophysi</taxon>
        <taxon>Cypriniformes</taxon>
        <taxon>Cyprinidae</taxon>
        <taxon>Cyprininae</taxon>
        <taxon>Sinocyclocheilus</taxon>
    </lineage>
</organism>
<evidence type="ECO:0000256" key="10">
    <source>
        <dbReference type="ARBA" id="ARBA00044960"/>
    </source>
</evidence>
<keyword evidence="6" id="KW-0325">Glycoprotein</keyword>
<comment type="subcellular location">
    <subcellularLocation>
        <location evidence="9">Lysosome membrane</location>
        <topology evidence="9">Single-pass type I membrane protein</topology>
        <orientation evidence="9">Lumenal side</orientation>
    </subcellularLocation>
</comment>
<evidence type="ECO:0000256" key="8">
    <source>
        <dbReference type="ARBA" id="ARBA00024176"/>
    </source>
</evidence>
<dbReference type="Proteomes" id="UP000472262">
    <property type="component" value="Unassembled WGS sequence"/>
</dbReference>
<evidence type="ECO:0000256" key="7">
    <source>
        <dbReference type="ARBA" id="ARBA00023228"/>
    </source>
</evidence>
<dbReference type="OMA" id="TLHYLWD"/>
<dbReference type="AlphaFoldDB" id="A0A672M6G9"/>
<dbReference type="Pfam" id="PF15065">
    <property type="entry name" value="NCU-G1"/>
    <property type="match status" value="1"/>
</dbReference>
<keyword evidence="13" id="KW-1185">Reference proteome</keyword>
<evidence type="ECO:0000256" key="5">
    <source>
        <dbReference type="ARBA" id="ARBA00023136"/>
    </source>
</evidence>
<dbReference type="GO" id="GO:0005765">
    <property type="term" value="C:lysosomal membrane"/>
    <property type="evidence" value="ECO:0007669"/>
    <property type="project" value="UniProtKB-SubCell"/>
</dbReference>